<gene>
    <name evidence="1" type="ORF">SARC_14100</name>
</gene>
<evidence type="ECO:0000313" key="1">
    <source>
        <dbReference type="EMBL" id="KNC73340.1"/>
    </source>
</evidence>
<feature type="non-terminal residue" evidence="1">
    <location>
        <position position="94"/>
    </location>
</feature>
<protein>
    <submittedName>
        <fullName evidence="1">Uncharacterized protein</fullName>
    </submittedName>
</protein>
<accession>A0A0L0F9E6</accession>
<dbReference type="EMBL" id="KQ245742">
    <property type="protein sequence ID" value="KNC73340.1"/>
    <property type="molecule type" value="Genomic_DNA"/>
</dbReference>
<reference evidence="1 2" key="1">
    <citation type="submission" date="2011-02" db="EMBL/GenBank/DDBJ databases">
        <title>The Genome Sequence of Sphaeroforma arctica JP610.</title>
        <authorList>
            <consortium name="The Broad Institute Genome Sequencing Platform"/>
            <person name="Russ C."/>
            <person name="Cuomo C."/>
            <person name="Young S.K."/>
            <person name="Zeng Q."/>
            <person name="Gargeya S."/>
            <person name="Alvarado L."/>
            <person name="Berlin A."/>
            <person name="Chapman S.B."/>
            <person name="Chen Z."/>
            <person name="Freedman E."/>
            <person name="Gellesch M."/>
            <person name="Goldberg J."/>
            <person name="Griggs A."/>
            <person name="Gujja S."/>
            <person name="Heilman E."/>
            <person name="Heiman D."/>
            <person name="Howarth C."/>
            <person name="Mehta T."/>
            <person name="Neiman D."/>
            <person name="Pearson M."/>
            <person name="Roberts A."/>
            <person name="Saif S."/>
            <person name="Shea T."/>
            <person name="Shenoy N."/>
            <person name="Sisk P."/>
            <person name="Stolte C."/>
            <person name="Sykes S."/>
            <person name="White J."/>
            <person name="Yandava C."/>
            <person name="Burger G."/>
            <person name="Gray M.W."/>
            <person name="Holland P.W.H."/>
            <person name="King N."/>
            <person name="Lang F.B.F."/>
            <person name="Roger A.J."/>
            <person name="Ruiz-Trillo I."/>
            <person name="Haas B."/>
            <person name="Nusbaum C."/>
            <person name="Birren B."/>
        </authorList>
    </citation>
    <scope>NUCLEOTIDE SEQUENCE [LARGE SCALE GENOMIC DNA]</scope>
    <source>
        <strain evidence="1 2">JP610</strain>
    </source>
</reference>
<feature type="non-terminal residue" evidence="1">
    <location>
        <position position="1"/>
    </location>
</feature>
<dbReference type="RefSeq" id="XP_014147242.1">
    <property type="nucleotide sequence ID" value="XM_014291767.1"/>
</dbReference>
<dbReference type="GeneID" id="25914604"/>
<keyword evidence="2" id="KW-1185">Reference proteome</keyword>
<proteinExistence type="predicted"/>
<dbReference type="Proteomes" id="UP000054560">
    <property type="component" value="Unassembled WGS sequence"/>
</dbReference>
<organism evidence="1 2">
    <name type="scientific">Sphaeroforma arctica JP610</name>
    <dbReference type="NCBI Taxonomy" id="667725"/>
    <lineage>
        <taxon>Eukaryota</taxon>
        <taxon>Ichthyosporea</taxon>
        <taxon>Ichthyophonida</taxon>
        <taxon>Sphaeroforma</taxon>
    </lineage>
</organism>
<dbReference type="AlphaFoldDB" id="A0A0L0F9E6"/>
<name>A0A0L0F9E6_9EUKA</name>
<evidence type="ECO:0000313" key="2">
    <source>
        <dbReference type="Proteomes" id="UP000054560"/>
    </source>
</evidence>
<sequence length="94" mass="10371">NNEQVDIPDLNIYAELRGPSIITPSIIYRNGPNAGYDVTFTPHVAGKYNVLIRLDHTRGVGDVSCTMDTTHLLLENVTLSEEYRTVIVAPSNIS</sequence>